<evidence type="ECO:0000313" key="3">
    <source>
        <dbReference type="Proteomes" id="UP000224003"/>
    </source>
</evidence>
<feature type="transmembrane region" description="Helical" evidence="1">
    <location>
        <begin position="243"/>
        <end position="261"/>
    </location>
</feature>
<dbReference type="RefSeq" id="WP_065705427.1">
    <property type="nucleotide sequence ID" value="NZ_CP016589.1"/>
</dbReference>
<reference evidence="2 3" key="1">
    <citation type="submission" date="2017-09" db="EMBL/GenBank/DDBJ databases">
        <title>Large-scale bioinformatics analysis of Bacillus genomes uncovers conserved roles of natural products in bacterial physiology.</title>
        <authorList>
            <consortium name="Agbiome Team Llc"/>
            <person name="Bleich R.M."/>
            <person name="Grubbs K.J."/>
            <person name="Santa Maria K.C."/>
            <person name="Allen S.E."/>
            <person name="Farag S."/>
            <person name="Shank E.A."/>
            <person name="Bowers A."/>
        </authorList>
    </citation>
    <scope>NUCLEOTIDE SEQUENCE [LARGE SCALE GENOMIC DNA]</scope>
    <source>
        <strain evidence="2 3">AFS085496</strain>
    </source>
</reference>
<feature type="transmembrane region" description="Helical" evidence="1">
    <location>
        <begin position="204"/>
        <end position="223"/>
    </location>
</feature>
<name>A0A9X6WMZ7_BACTU</name>
<feature type="transmembrane region" description="Helical" evidence="1">
    <location>
        <begin position="112"/>
        <end position="135"/>
    </location>
</feature>
<dbReference type="Proteomes" id="UP000224003">
    <property type="component" value="Unassembled WGS sequence"/>
</dbReference>
<feature type="transmembrane region" description="Helical" evidence="1">
    <location>
        <begin position="68"/>
        <end position="92"/>
    </location>
</feature>
<protein>
    <submittedName>
        <fullName evidence="2">Uncharacterized protein</fullName>
    </submittedName>
</protein>
<keyword evidence="1" id="KW-0472">Membrane</keyword>
<dbReference type="AlphaFoldDB" id="A0A9X6WMZ7"/>
<feature type="transmembrane region" description="Helical" evidence="1">
    <location>
        <begin position="171"/>
        <end position="192"/>
    </location>
</feature>
<accession>A0A9X6WMZ7</accession>
<dbReference type="EMBL" id="NUVX01000032">
    <property type="protein sequence ID" value="PFJ38577.1"/>
    <property type="molecule type" value="Genomic_DNA"/>
</dbReference>
<proteinExistence type="predicted"/>
<sequence length="276" mass="32401">MKHIKNYIINKIFNLNEDIKRNLVRTVLIILPIICIGYYRTYSLMNEAVFKGYNASILDGVSMILGDYITAFFIVPLFLFYLTGILSINQNYIYILKHKSRNLIWNIQVKKIILHSFLFTSVLVGIELIISYSFFGSYNYWQTNEGILYKLAINNSLDDIWIDNLSIYSNLNVILILILFYSVTLILIGIFYSVINILIADKYLVSYIIVLILIGADVYLDSFSLFFNRGIISLEDWFYMKKMFWDFICLIGMCTLMYFMGQYFNNKRDFLSGDIE</sequence>
<feature type="transmembrane region" description="Helical" evidence="1">
    <location>
        <begin position="21"/>
        <end position="39"/>
    </location>
</feature>
<evidence type="ECO:0000256" key="1">
    <source>
        <dbReference type="SAM" id="Phobius"/>
    </source>
</evidence>
<organism evidence="2 3">
    <name type="scientific">Bacillus thuringiensis</name>
    <dbReference type="NCBI Taxonomy" id="1428"/>
    <lineage>
        <taxon>Bacteria</taxon>
        <taxon>Bacillati</taxon>
        <taxon>Bacillota</taxon>
        <taxon>Bacilli</taxon>
        <taxon>Bacillales</taxon>
        <taxon>Bacillaceae</taxon>
        <taxon>Bacillus</taxon>
        <taxon>Bacillus cereus group</taxon>
    </lineage>
</organism>
<evidence type="ECO:0000313" key="2">
    <source>
        <dbReference type="EMBL" id="PFJ38577.1"/>
    </source>
</evidence>
<gene>
    <name evidence="2" type="ORF">COJ15_18035</name>
</gene>
<comment type="caution">
    <text evidence="2">The sequence shown here is derived from an EMBL/GenBank/DDBJ whole genome shotgun (WGS) entry which is preliminary data.</text>
</comment>
<keyword evidence="1" id="KW-1133">Transmembrane helix</keyword>
<keyword evidence="1" id="KW-0812">Transmembrane</keyword>